<dbReference type="RefSeq" id="XP_070400273.1">
    <property type="nucleotide sequence ID" value="XM_070544172.1"/>
</dbReference>
<dbReference type="FunFam" id="3.30.160.60:FF:000446">
    <property type="entry name" value="Zinc finger protein"/>
    <property type="match status" value="1"/>
</dbReference>
<dbReference type="FunFam" id="3.30.160.60:FF:000508">
    <property type="entry name" value="Myeloid zinc finger 1"/>
    <property type="match status" value="2"/>
</dbReference>
<feature type="domain" description="C2H2-type" evidence="14">
    <location>
        <begin position="294"/>
        <end position="321"/>
    </location>
</feature>
<keyword evidence="16" id="KW-1185">Reference proteome</keyword>
<dbReference type="PROSITE" id="PS00028">
    <property type="entry name" value="ZINC_FINGER_C2H2_1"/>
    <property type="match status" value="7"/>
</dbReference>
<evidence type="ECO:0000259" key="14">
    <source>
        <dbReference type="PROSITE" id="PS50157"/>
    </source>
</evidence>
<evidence type="ECO:0000313" key="16">
    <source>
        <dbReference type="Proteomes" id="UP000694548"/>
    </source>
</evidence>
<evidence type="ECO:0000256" key="3">
    <source>
        <dbReference type="ARBA" id="ARBA00006991"/>
    </source>
</evidence>
<feature type="compositionally biased region" description="Acidic residues" evidence="13">
    <location>
        <begin position="125"/>
        <end position="134"/>
    </location>
</feature>
<dbReference type="PANTHER" id="PTHR24409:SF295">
    <property type="entry name" value="AZ2-RELATED"/>
    <property type="match status" value="1"/>
</dbReference>
<reference evidence="15" key="2">
    <citation type="submission" date="2025-08" db="UniProtKB">
        <authorList>
            <consortium name="Ensembl"/>
        </authorList>
    </citation>
    <scope>IDENTIFICATION</scope>
</reference>
<keyword evidence="4" id="KW-0479">Metal-binding</keyword>
<protein>
    <submittedName>
        <fullName evidence="15">Zinc finger protein OZF-like</fullName>
    </submittedName>
</protein>
<evidence type="ECO:0000256" key="10">
    <source>
        <dbReference type="ARBA" id="ARBA00023163"/>
    </source>
</evidence>
<feature type="domain" description="C2H2-type" evidence="14">
    <location>
        <begin position="238"/>
        <end position="265"/>
    </location>
</feature>
<dbReference type="Proteomes" id="UP000694548">
    <property type="component" value="Chromosome sgr06"/>
</dbReference>
<dbReference type="InterPro" id="IPR036236">
    <property type="entry name" value="Znf_C2H2_sf"/>
</dbReference>
<keyword evidence="7" id="KW-0862">Zinc</keyword>
<dbReference type="FunFam" id="3.30.160.60:FF:000912">
    <property type="entry name" value="Zinc finger protein 660"/>
    <property type="match status" value="1"/>
</dbReference>
<dbReference type="SUPFAM" id="SSF57667">
    <property type="entry name" value="beta-beta-alpha zinc fingers"/>
    <property type="match status" value="4"/>
</dbReference>
<comment type="subcellular location">
    <subcellularLocation>
        <location evidence="2">Nucleus</location>
    </subcellularLocation>
</comment>
<dbReference type="OrthoDB" id="1739706at2759"/>
<dbReference type="GeneID" id="107380925"/>
<evidence type="ECO:0000256" key="5">
    <source>
        <dbReference type="ARBA" id="ARBA00022737"/>
    </source>
</evidence>
<keyword evidence="9" id="KW-0238">DNA-binding</keyword>
<evidence type="ECO:0000256" key="6">
    <source>
        <dbReference type="ARBA" id="ARBA00022771"/>
    </source>
</evidence>
<feature type="domain" description="C2H2-type" evidence="14">
    <location>
        <begin position="350"/>
        <end position="377"/>
    </location>
</feature>
<evidence type="ECO:0000256" key="7">
    <source>
        <dbReference type="ARBA" id="ARBA00022833"/>
    </source>
</evidence>
<feature type="compositionally biased region" description="Polar residues" evidence="13">
    <location>
        <begin position="109"/>
        <end position="121"/>
    </location>
</feature>
<reference evidence="15" key="3">
    <citation type="submission" date="2025-09" db="UniProtKB">
        <authorList>
            <consortium name="Ensembl"/>
        </authorList>
    </citation>
    <scope>IDENTIFICATION</scope>
</reference>
<dbReference type="GO" id="GO:0005634">
    <property type="term" value="C:nucleus"/>
    <property type="evidence" value="ECO:0007669"/>
    <property type="project" value="UniProtKB-SubCell"/>
</dbReference>
<dbReference type="InterPro" id="IPR013087">
    <property type="entry name" value="Znf_C2H2_type"/>
</dbReference>
<evidence type="ECO:0000256" key="12">
    <source>
        <dbReference type="PROSITE-ProRule" id="PRU00042"/>
    </source>
</evidence>
<dbReference type="AlphaFoldDB" id="A0A8C6VX05"/>
<dbReference type="PROSITE" id="PS50157">
    <property type="entry name" value="ZINC_FINGER_C2H2_2"/>
    <property type="match status" value="7"/>
</dbReference>
<keyword evidence="5" id="KW-0677">Repeat</keyword>
<dbReference type="SMART" id="SM00355">
    <property type="entry name" value="ZnF_C2H2"/>
    <property type="match status" value="7"/>
</dbReference>
<feature type="domain" description="C2H2-type" evidence="14">
    <location>
        <begin position="322"/>
        <end position="349"/>
    </location>
</feature>
<evidence type="ECO:0000313" key="15">
    <source>
        <dbReference type="Ensembl" id="ENSNFUP00015046476.1"/>
    </source>
</evidence>
<keyword evidence="10" id="KW-0804">Transcription</keyword>
<evidence type="ECO:0000256" key="1">
    <source>
        <dbReference type="ARBA" id="ARBA00003767"/>
    </source>
</evidence>
<dbReference type="GO" id="GO:0000977">
    <property type="term" value="F:RNA polymerase II transcription regulatory region sequence-specific DNA binding"/>
    <property type="evidence" value="ECO:0007669"/>
    <property type="project" value="TreeGrafter"/>
</dbReference>
<dbReference type="FunFam" id="3.30.160.60:FF:000097">
    <property type="entry name" value="Zinc finger protein"/>
    <property type="match status" value="3"/>
</dbReference>
<feature type="compositionally biased region" description="Basic and acidic residues" evidence="13">
    <location>
        <begin position="154"/>
        <end position="166"/>
    </location>
</feature>
<dbReference type="GeneTree" id="ENSGT01150000286959"/>
<feature type="domain" description="C2H2-type" evidence="14">
    <location>
        <begin position="378"/>
        <end position="405"/>
    </location>
</feature>
<feature type="compositionally biased region" description="Basic and acidic residues" evidence="13">
    <location>
        <begin position="1"/>
        <end position="19"/>
    </location>
</feature>
<sequence>MDTDVHQVVKEEAPEDRSAGVDQQDPEQFHINEEEEELWTTLEGEQLHLKEETNPARFPFTPVSIKSEDNEDKLLFSQLLHQQQIEDRDVPTSSSAEQTTAETGRGAESSRNPVLNPNEQISDSSETEVSEDDVNLNVEFLNSGPETGDGDNDSNERRSSESDVKTVNKSFSCPSHSAIRSSGCLDNKKTVRLKQNVDSYRKVQKKTKLFICDICGKHLSHNKSFNSHMKAHTGQKPFVCEFCGKSFNQKTHLNRHTRVHTGQKPFSCELCGKSFNQRTNLNTHMRVHTGQKPLACGLCGKSFNQRASLNNHMRVHTGQKPFACELCGKSFNQKASLNNHMRVHTGEKPFECQLCEKRFSDMSTLNRHMRVHTGHKPFACELCGKSFNRRTTLNSHMRVHTGHNECI</sequence>
<dbReference type="GO" id="GO:0042802">
    <property type="term" value="F:identical protein binding"/>
    <property type="evidence" value="ECO:0007669"/>
    <property type="project" value="UniProtKB-ARBA"/>
</dbReference>
<dbReference type="Ensembl" id="ENSNFUT00015048508.1">
    <property type="protein sequence ID" value="ENSNFUP00015046476.1"/>
    <property type="gene ID" value="ENSNFUG00015022043.1"/>
</dbReference>
<feature type="domain" description="C2H2-type" evidence="14">
    <location>
        <begin position="210"/>
        <end position="237"/>
    </location>
</feature>
<keyword evidence="11" id="KW-0539">Nucleus</keyword>
<dbReference type="OMA" id="QHDYNRE"/>
<dbReference type="GO" id="GO:0008270">
    <property type="term" value="F:zinc ion binding"/>
    <property type="evidence" value="ECO:0007669"/>
    <property type="project" value="UniProtKB-KW"/>
</dbReference>
<dbReference type="PANTHER" id="PTHR24409">
    <property type="entry name" value="ZINC FINGER PROTEIN 142"/>
    <property type="match status" value="1"/>
</dbReference>
<dbReference type="KEGG" id="nfu:107380925"/>
<evidence type="ECO:0000256" key="2">
    <source>
        <dbReference type="ARBA" id="ARBA00004123"/>
    </source>
</evidence>
<reference evidence="15" key="1">
    <citation type="submission" date="2014-08" db="EMBL/GenBank/DDBJ databases">
        <authorList>
            <person name="Senf B."/>
            <person name="Petzold A."/>
            <person name="Downie B.R."/>
            <person name="Koch P."/>
            <person name="Platzer M."/>
        </authorList>
    </citation>
    <scope>NUCLEOTIDE SEQUENCE [LARGE SCALE GENOMIC DNA]</scope>
    <source>
        <strain evidence="15">GRZ</strain>
    </source>
</reference>
<keyword evidence="8" id="KW-0805">Transcription regulation</keyword>
<dbReference type="RefSeq" id="XP_015807830.3">
    <property type="nucleotide sequence ID" value="XM_015952344.3"/>
</dbReference>
<comment type="function">
    <text evidence="1">May be involved in transcriptional regulation.</text>
</comment>
<evidence type="ECO:0000256" key="13">
    <source>
        <dbReference type="SAM" id="MobiDB-lite"/>
    </source>
</evidence>
<dbReference type="RefSeq" id="XP_070400272.1">
    <property type="nucleotide sequence ID" value="XM_070544171.1"/>
</dbReference>
<feature type="region of interest" description="Disordered" evidence="13">
    <location>
        <begin position="1"/>
        <end position="28"/>
    </location>
</feature>
<feature type="region of interest" description="Disordered" evidence="13">
    <location>
        <begin position="84"/>
        <end position="169"/>
    </location>
</feature>
<evidence type="ECO:0000256" key="11">
    <source>
        <dbReference type="ARBA" id="ARBA00023242"/>
    </source>
</evidence>
<proteinExistence type="inferred from homology"/>
<dbReference type="GO" id="GO:0000981">
    <property type="term" value="F:DNA-binding transcription factor activity, RNA polymerase II-specific"/>
    <property type="evidence" value="ECO:0007669"/>
    <property type="project" value="TreeGrafter"/>
</dbReference>
<feature type="compositionally biased region" description="Low complexity" evidence="13">
    <location>
        <begin position="92"/>
        <end position="103"/>
    </location>
</feature>
<feature type="domain" description="C2H2-type" evidence="14">
    <location>
        <begin position="266"/>
        <end position="293"/>
    </location>
</feature>
<keyword evidence="6 12" id="KW-0863">Zinc-finger</keyword>
<evidence type="ECO:0000256" key="8">
    <source>
        <dbReference type="ARBA" id="ARBA00023015"/>
    </source>
</evidence>
<accession>A0A8C6VX05</accession>
<evidence type="ECO:0000256" key="9">
    <source>
        <dbReference type="ARBA" id="ARBA00023125"/>
    </source>
</evidence>
<dbReference type="Gene3D" id="3.30.160.60">
    <property type="entry name" value="Classic Zinc Finger"/>
    <property type="match status" value="7"/>
</dbReference>
<evidence type="ECO:0000256" key="4">
    <source>
        <dbReference type="ARBA" id="ARBA00022723"/>
    </source>
</evidence>
<organism evidence="15 16">
    <name type="scientific">Nothobranchius furzeri</name>
    <name type="common">Turquoise killifish</name>
    <dbReference type="NCBI Taxonomy" id="105023"/>
    <lineage>
        <taxon>Eukaryota</taxon>
        <taxon>Metazoa</taxon>
        <taxon>Chordata</taxon>
        <taxon>Craniata</taxon>
        <taxon>Vertebrata</taxon>
        <taxon>Euteleostomi</taxon>
        <taxon>Actinopterygii</taxon>
        <taxon>Neopterygii</taxon>
        <taxon>Teleostei</taxon>
        <taxon>Neoteleostei</taxon>
        <taxon>Acanthomorphata</taxon>
        <taxon>Ovalentaria</taxon>
        <taxon>Atherinomorphae</taxon>
        <taxon>Cyprinodontiformes</taxon>
        <taxon>Nothobranchiidae</taxon>
        <taxon>Nothobranchius</taxon>
    </lineage>
</organism>
<comment type="similarity">
    <text evidence="3">Belongs to the krueppel C2H2-type zinc-finger protein family.</text>
</comment>
<dbReference type="Pfam" id="PF00096">
    <property type="entry name" value="zf-C2H2"/>
    <property type="match status" value="7"/>
</dbReference>
<name>A0A8C6VX05_NOTFU</name>
<gene>
    <name evidence="15" type="primary">LOC107380925</name>
</gene>